<dbReference type="InterPro" id="IPR035976">
    <property type="entry name" value="Sushi/SCR/CCP_sf"/>
</dbReference>
<dbReference type="PROSITE" id="PS50923">
    <property type="entry name" value="SUSHI"/>
    <property type="match status" value="1"/>
</dbReference>
<keyword evidence="2" id="KW-0768">Sushi</keyword>
<evidence type="ECO:0000313" key="4">
    <source>
        <dbReference type="EMBL" id="KAK6627499.1"/>
    </source>
</evidence>
<comment type="caution">
    <text evidence="4">The sequence shown here is derived from an EMBL/GenBank/DDBJ whole genome shotgun (WGS) entry which is preliminary data.</text>
</comment>
<evidence type="ECO:0000256" key="1">
    <source>
        <dbReference type="ARBA" id="ARBA00023157"/>
    </source>
</evidence>
<dbReference type="EMBL" id="JAWJWF010000045">
    <property type="protein sequence ID" value="KAK6627499.1"/>
    <property type="molecule type" value="Genomic_DNA"/>
</dbReference>
<proteinExistence type="predicted"/>
<gene>
    <name evidence="4" type="ORF">RUM44_009977</name>
</gene>
<keyword evidence="1 2" id="KW-1015">Disulfide bond</keyword>
<dbReference type="Pfam" id="PF00084">
    <property type="entry name" value="Sushi"/>
    <property type="match status" value="1"/>
</dbReference>
<comment type="caution">
    <text evidence="2">Lacks conserved residue(s) required for the propagation of feature annotation.</text>
</comment>
<keyword evidence="5" id="KW-1185">Reference proteome</keyword>
<evidence type="ECO:0000313" key="5">
    <source>
        <dbReference type="Proteomes" id="UP001359485"/>
    </source>
</evidence>
<evidence type="ECO:0000256" key="2">
    <source>
        <dbReference type="PROSITE-ProRule" id="PRU00302"/>
    </source>
</evidence>
<dbReference type="Proteomes" id="UP001359485">
    <property type="component" value="Unassembled WGS sequence"/>
</dbReference>
<feature type="disulfide bond" evidence="2">
    <location>
        <begin position="132"/>
        <end position="159"/>
    </location>
</feature>
<accession>A0ABR1AU84</accession>
<reference evidence="4 5" key="1">
    <citation type="submission" date="2023-09" db="EMBL/GenBank/DDBJ databases">
        <title>Genomes of two closely related lineages of the louse Polyplax serrata with different host specificities.</title>
        <authorList>
            <person name="Martinu J."/>
            <person name="Tarabai H."/>
            <person name="Stefka J."/>
            <person name="Hypsa V."/>
        </authorList>
    </citation>
    <scope>NUCLEOTIDE SEQUENCE [LARGE SCALE GENOMIC DNA]</scope>
    <source>
        <strain evidence="4">98ZLc_SE</strain>
    </source>
</reference>
<dbReference type="CDD" id="cd00033">
    <property type="entry name" value="CCP"/>
    <property type="match status" value="1"/>
</dbReference>
<feature type="domain" description="Sushi" evidence="3">
    <location>
        <begin position="102"/>
        <end position="161"/>
    </location>
</feature>
<evidence type="ECO:0000259" key="3">
    <source>
        <dbReference type="PROSITE" id="PS50923"/>
    </source>
</evidence>
<dbReference type="SMART" id="SM00032">
    <property type="entry name" value="CCP"/>
    <property type="match status" value="1"/>
</dbReference>
<dbReference type="InterPro" id="IPR000436">
    <property type="entry name" value="Sushi_SCR_CCP_dom"/>
</dbReference>
<dbReference type="Gene3D" id="2.10.70.10">
    <property type="entry name" value="Complement Module, domain 1"/>
    <property type="match status" value="1"/>
</dbReference>
<sequence>MVNYWQSSTGLPLTDTNHKSPAINYRTCTGDEEQNTPSYVPTYVHGLSQAKTAPSHKHTHTHLNGHINMPEIERTKRAIVLLFWSRCTLTEKLRALRAGKSKNCRFPGSPAHSEVFFSDEALGPGSIATYTCERGFELLGPSRRTCVNGDWVPEGIPFCDPCDTTNRLTQYYVATERCVLIQGGETKTNERYANYQTIEKLSILRASRCEVDLWQVAGIGPASVHQHRVLSFGFSSLRPFYLKFHDNRRH</sequence>
<protein>
    <recommendedName>
        <fullName evidence="3">Sushi domain-containing protein</fullName>
    </recommendedName>
</protein>
<dbReference type="SUPFAM" id="SSF57535">
    <property type="entry name" value="Complement control module/SCR domain"/>
    <property type="match status" value="1"/>
</dbReference>
<name>A0ABR1AU84_POLSC</name>
<organism evidence="4 5">
    <name type="scientific">Polyplax serrata</name>
    <name type="common">Common mouse louse</name>
    <dbReference type="NCBI Taxonomy" id="468196"/>
    <lineage>
        <taxon>Eukaryota</taxon>
        <taxon>Metazoa</taxon>
        <taxon>Ecdysozoa</taxon>
        <taxon>Arthropoda</taxon>
        <taxon>Hexapoda</taxon>
        <taxon>Insecta</taxon>
        <taxon>Pterygota</taxon>
        <taxon>Neoptera</taxon>
        <taxon>Paraneoptera</taxon>
        <taxon>Psocodea</taxon>
        <taxon>Troctomorpha</taxon>
        <taxon>Phthiraptera</taxon>
        <taxon>Anoplura</taxon>
        <taxon>Polyplacidae</taxon>
        <taxon>Polyplax</taxon>
    </lineage>
</organism>